<dbReference type="CDD" id="cd00761">
    <property type="entry name" value="Glyco_tranf_GTA_type"/>
    <property type="match status" value="1"/>
</dbReference>
<dbReference type="SUPFAM" id="SSF53448">
    <property type="entry name" value="Nucleotide-diphospho-sugar transferases"/>
    <property type="match status" value="1"/>
</dbReference>
<dbReference type="AlphaFoldDB" id="A0AAE3U3R3"/>
<dbReference type="PANTHER" id="PTHR22916:SF3">
    <property type="entry name" value="UDP-GLCNAC:BETAGAL BETA-1,3-N-ACETYLGLUCOSAMINYLTRANSFERASE-LIKE PROTEIN 1"/>
    <property type="match status" value="1"/>
</dbReference>
<comment type="caution">
    <text evidence="2">The sequence shown here is derived from an EMBL/GenBank/DDBJ whole genome shotgun (WGS) entry which is preliminary data.</text>
</comment>
<accession>A0AAE3U3R3</accession>
<dbReference type="Pfam" id="PF00535">
    <property type="entry name" value="Glycos_transf_2"/>
    <property type="match status" value="1"/>
</dbReference>
<dbReference type="PANTHER" id="PTHR22916">
    <property type="entry name" value="GLYCOSYLTRANSFERASE"/>
    <property type="match status" value="1"/>
</dbReference>
<proteinExistence type="predicted"/>
<dbReference type="GO" id="GO:0016758">
    <property type="term" value="F:hexosyltransferase activity"/>
    <property type="evidence" value="ECO:0007669"/>
    <property type="project" value="UniProtKB-ARBA"/>
</dbReference>
<dbReference type="InterPro" id="IPR029044">
    <property type="entry name" value="Nucleotide-diphossugar_trans"/>
</dbReference>
<sequence length="338" mass="37367">MTTQSPDVSFVVAAYNASDTISATIESALAQQGVSLEVVVVDDCSSDNTRARVREFADARVRLIELESNRGPGGARNAGIAAARGRWIAVLDSDDTLHPPRTARMIERARRTGAQIVVDNVEVVSLDGNHRRMFSQRDLAKRAFLDLPAFIESNVLFRSRFNFGYMKPIYERRFLEEQSLSYVEALRIGEDYILLASALARGGRCAIEPSAGYVYNIREGSISRVLELRHVDAMIAADTALLREHVLDRRSLKAQRLRDRSLAEARAFLKLVTHLKSRSWIEAARIALRHPSALKHLAMPIAARVRRITARLASIKPAALAAAPDKPTPGKGPHISKG</sequence>
<dbReference type="Gene3D" id="3.90.550.10">
    <property type="entry name" value="Spore Coat Polysaccharide Biosynthesis Protein SpsA, Chain A"/>
    <property type="match status" value="1"/>
</dbReference>
<dbReference type="RefSeq" id="WP_311786390.1">
    <property type="nucleotide sequence ID" value="NZ_JALDYY010000004.1"/>
</dbReference>
<evidence type="ECO:0000313" key="2">
    <source>
        <dbReference type="EMBL" id="MDI7922663.1"/>
    </source>
</evidence>
<gene>
    <name evidence="2" type="ORF">MRS75_11250</name>
</gene>
<organism evidence="2 3">
    <name type="scientific">Ferirhizobium litorale</name>
    <dbReference type="NCBI Taxonomy" id="2927786"/>
    <lineage>
        <taxon>Bacteria</taxon>
        <taxon>Pseudomonadati</taxon>
        <taxon>Pseudomonadota</taxon>
        <taxon>Alphaproteobacteria</taxon>
        <taxon>Hyphomicrobiales</taxon>
        <taxon>Rhizobiaceae</taxon>
        <taxon>Ferirhizobium</taxon>
    </lineage>
</organism>
<feature type="domain" description="Glycosyltransferase 2-like" evidence="1">
    <location>
        <begin position="9"/>
        <end position="173"/>
    </location>
</feature>
<evidence type="ECO:0000259" key="1">
    <source>
        <dbReference type="Pfam" id="PF00535"/>
    </source>
</evidence>
<evidence type="ECO:0000313" key="3">
    <source>
        <dbReference type="Proteomes" id="UP001161580"/>
    </source>
</evidence>
<protein>
    <submittedName>
        <fullName evidence="2">Glycosyltransferase</fullName>
    </submittedName>
</protein>
<dbReference type="InterPro" id="IPR001173">
    <property type="entry name" value="Glyco_trans_2-like"/>
</dbReference>
<keyword evidence="3" id="KW-1185">Reference proteome</keyword>
<reference evidence="2" key="1">
    <citation type="submission" date="2022-03" db="EMBL/GenBank/DDBJ databases">
        <title>Fererhizobium litorale gen. nov., sp. nov., isolated from sandy sediments of the Sea of Japan seashore.</title>
        <authorList>
            <person name="Romanenko L."/>
            <person name="Kurilenko V."/>
            <person name="Otstavnykh N."/>
            <person name="Svetashev V."/>
            <person name="Tekutyeva L."/>
            <person name="Isaeva M."/>
            <person name="Mikhailov V."/>
        </authorList>
    </citation>
    <scope>NUCLEOTIDE SEQUENCE</scope>
    <source>
        <strain evidence="2">KMM 9576</strain>
    </source>
</reference>
<dbReference type="EMBL" id="JALDYZ010000005">
    <property type="protein sequence ID" value="MDI7922663.1"/>
    <property type="molecule type" value="Genomic_DNA"/>
</dbReference>
<dbReference type="Proteomes" id="UP001161580">
    <property type="component" value="Unassembled WGS sequence"/>
</dbReference>
<name>A0AAE3U3R3_9HYPH</name>